<dbReference type="EMBL" id="ML975149">
    <property type="protein sequence ID" value="KAF1816984.1"/>
    <property type="molecule type" value="Genomic_DNA"/>
</dbReference>
<evidence type="ECO:0000313" key="5">
    <source>
        <dbReference type="Proteomes" id="UP000504638"/>
    </source>
</evidence>
<dbReference type="PANTHER" id="PTHR31306:SF3">
    <property type="entry name" value="NUCLEOTIDE-DIPHOSPHO-SUGAR TRANSFERASE DOMAIN-CONTAINING PROTEIN"/>
    <property type="match status" value="1"/>
</dbReference>
<dbReference type="Gene3D" id="3.90.550.10">
    <property type="entry name" value="Spore Coat Polysaccharide Biosynthesis Protein SpsA, Chain A"/>
    <property type="match status" value="1"/>
</dbReference>
<dbReference type="OrthoDB" id="3763672at2759"/>
<gene>
    <name evidence="4 6" type="ORF">P152DRAFT_5547</name>
</gene>
<evidence type="ECO:0000256" key="3">
    <source>
        <dbReference type="ARBA" id="ARBA00022679"/>
    </source>
</evidence>
<evidence type="ECO:0000313" key="6">
    <source>
        <dbReference type="RefSeq" id="XP_033538615.1"/>
    </source>
</evidence>
<dbReference type="RefSeq" id="XP_033538615.1">
    <property type="nucleotide sequence ID" value="XM_033683066.1"/>
</dbReference>
<dbReference type="AlphaFoldDB" id="A0A6G1GG31"/>
<comment type="similarity">
    <text evidence="1">Belongs to the glycosyltransferase 34 family.</text>
</comment>
<dbReference type="Proteomes" id="UP000504638">
    <property type="component" value="Unplaced"/>
</dbReference>
<proteinExistence type="inferred from homology"/>
<evidence type="ECO:0008006" key="7">
    <source>
        <dbReference type="Google" id="ProtNLM"/>
    </source>
</evidence>
<evidence type="ECO:0000256" key="1">
    <source>
        <dbReference type="ARBA" id="ARBA00005664"/>
    </source>
</evidence>
<dbReference type="GeneID" id="54423636"/>
<reference evidence="6" key="2">
    <citation type="submission" date="2020-04" db="EMBL/GenBank/DDBJ databases">
        <authorList>
            <consortium name="NCBI Genome Project"/>
        </authorList>
    </citation>
    <scope>NUCLEOTIDE SEQUENCE</scope>
    <source>
        <strain evidence="6">CBS 781.70</strain>
    </source>
</reference>
<organism evidence="4">
    <name type="scientific">Eremomyces bilateralis CBS 781.70</name>
    <dbReference type="NCBI Taxonomy" id="1392243"/>
    <lineage>
        <taxon>Eukaryota</taxon>
        <taxon>Fungi</taxon>
        <taxon>Dikarya</taxon>
        <taxon>Ascomycota</taxon>
        <taxon>Pezizomycotina</taxon>
        <taxon>Dothideomycetes</taxon>
        <taxon>Dothideomycetes incertae sedis</taxon>
        <taxon>Eremomycetales</taxon>
        <taxon>Eremomycetaceae</taxon>
        <taxon>Eremomyces</taxon>
    </lineage>
</organism>
<dbReference type="PANTHER" id="PTHR31306">
    <property type="entry name" value="ALPHA-1,6-MANNOSYLTRANSFERASE MNN11-RELATED"/>
    <property type="match status" value="1"/>
</dbReference>
<accession>A0A6G1GG31</accession>
<keyword evidence="2" id="KW-0328">Glycosyltransferase</keyword>
<evidence type="ECO:0000313" key="4">
    <source>
        <dbReference type="EMBL" id="KAF1816984.1"/>
    </source>
</evidence>
<keyword evidence="3" id="KW-0808">Transferase</keyword>
<dbReference type="InterPro" id="IPR008630">
    <property type="entry name" value="Glyco_trans_34"/>
</dbReference>
<evidence type="ECO:0000256" key="2">
    <source>
        <dbReference type="ARBA" id="ARBA00022676"/>
    </source>
</evidence>
<dbReference type="GO" id="GO:0006487">
    <property type="term" value="P:protein N-linked glycosylation"/>
    <property type="evidence" value="ECO:0007669"/>
    <property type="project" value="TreeGrafter"/>
</dbReference>
<sequence length="313" mass="35688">MMRELMAPMRYPLDAPDFTTVRGQTYVLKGTPQWTKPLGRRLAIVDIDTRPLDRSQQALNPERFVYGQHGYTSTGMLNHWLYATIHGYDYHLIRTPNFSDRVAPWTKIPALSDHLHNYDMVISIDADALFTHLNLPFEWLLNRWQVPPGASLTMARDPIADQNFDTKGRVYNNAGFIIAQNNPRTHEILRAWASCPEDHERFPGCDNLRQNWPAEQAAFGEYIRYAYDRPTDLHEITCTEGNGWLGSNSGCDGVFVEHMWSGKNEVHRVVGETVAQAVLARAHQDFVDRAAEMVLVRDTNAFMDMDLAGRPSG</sequence>
<reference evidence="6" key="3">
    <citation type="submission" date="2025-04" db="UniProtKB">
        <authorList>
            <consortium name="RefSeq"/>
        </authorList>
    </citation>
    <scope>IDENTIFICATION</scope>
    <source>
        <strain evidence="6">CBS 781.70</strain>
    </source>
</reference>
<keyword evidence="5" id="KW-1185">Reference proteome</keyword>
<dbReference type="InterPro" id="IPR029044">
    <property type="entry name" value="Nucleotide-diphossugar_trans"/>
</dbReference>
<name>A0A6G1GG31_9PEZI</name>
<dbReference type="GO" id="GO:0000139">
    <property type="term" value="C:Golgi membrane"/>
    <property type="evidence" value="ECO:0007669"/>
    <property type="project" value="TreeGrafter"/>
</dbReference>
<protein>
    <recommendedName>
        <fullName evidence="7">Nucleotide-diphospho-sugar transferase domain-containing protein</fullName>
    </recommendedName>
</protein>
<reference evidence="4 6" key="1">
    <citation type="submission" date="2020-01" db="EMBL/GenBank/DDBJ databases">
        <authorList>
            <consortium name="DOE Joint Genome Institute"/>
            <person name="Haridas S."/>
            <person name="Albert R."/>
            <person name="Binder M."/>
            <person name="Bloem J."/>
            <person name="Labutti K."/>
            <person name="Salamov A."/>
            <person name="Andreopoulos B."/>
            <person name="Baker S.E."/>
            <person name="Barry K."/>
            <person name="Bills G."/>
            <person name="Bluhm B.H."/>
            <person name="Cannon C."/>
            <person name="Castanera R."/>
            <person name="Culley D.E."/>
            <person name="Daum C."/>
            <person name="Ezra D."/>
            <person name="Gonzalez J.B."/>
            <person name="Henrissat B."/>
            <person name="Kuo A."/>
            <person name="Liang C."/>
            <person name="Lipzen A."/>
            <person name="Lutzoni F."/>
            <person name="Magnuson J."/>
            <person name="Mondo S."/>
            <person name="Nolan M."/>
            <person name="Ohm R."/>
            <person name="Pangilinan J."/>
            <person name="Park H.-J."/>
            <person name="Ramirez L."/>
            <person name="Alfaro M."/>
            <person name="Sun H."/>
            <person name="Tritt A."/>
            <person name="Yoshinaga Y."/>
            <person name="Zwiers L.-H."/>
            <person name="Turgeon B.G."/>
            <person name="Goodwin S.B."/>
            <person name="Spatafora J.W."/>
            <person name="Crous P.W."/>
            <person name="Grigoriev I.V."/>
        </authorList>
    </citation>
    <scope>NUCLEOTIDE SEQUENCE</scope>
    <source>
        <strain evidence="4 6">CBS 781.70</strain>
    </source>
</reference>
<dbReference type="GO" id="GO:0016757">
    <property type="term" value="F:glycosyltransferase activity"/>
    <property type="evidence" value="ECO:0007669"/>
    <property type="project" value="UniProtKB-KW"/>
</dbReference>